<dbReference type="SUPFAM" id="SSF55785">
    <property type="entry name" value="PYP-like sensor domain (PAS domain)"/>
    <property type="match status" value="2"/>
</dbReference>
<evidence type="ECO:0000256" key="1">
    <source>
        <dbReference type="ARBA" id="ARBA00004123"/>
    </source>
</evidence>
<accession>A0A1L2BLP4</accession>
<evidence type="ECO:0000256" key="3">
    <source>
        <dbReference type="ARBA" id="ARBA00014446"/>
    </source>
</evidence>
<dbReference type="FunFam" id="3.30.450.20:FF:000005">
    <property type="entry name" value="Hypoxia-inducible factor 1 subunit alpha"/>
    <property type="match status" value="1"/>
</dbReference>
<evidence type="ECO:0000256" key="6">
    <source>
        <dbReference type="ARBA" id="ARBA00022843"/>
    </source>
</evidence>
<evidence type="ECO:0000313" key="17">
    <source>
        <dbReference type="EMBL" id="ALS35221.1"/>
    </source>
</evidence>
<dbReference type="InterPro" id="IPR001321">
    <property type="entry name" value="HIF-1_alpha"/>
</dbReference>
<keyword evidence="11" id="KW-0539">Nucleus</keyword>
<dbReference type="GO" id="GO:0000977">
    <property type="term" value="F:RNA polymerase II transcription regulatory region sequence-specific DNA binding"/>
    <property type="evidence" value="ECO:0007669"/>
    <property type="project" value="TreeGrafter"/>
</dbReference>
<dbReference type="Pfam" id="PF23171">
    <property type="entry name" value="bHLH_HIF1A"/>
    <property type="match status" value="1"/>
</dbReference>
<feature type="region of interest" description="Disordered" evidence="14">
    <location>
        <begin position="501"/>
        <end position="530"/>
    </location>
</feature>
<dbReference type="InterPro" id="IPR014887">
    <property type="entry name" value="HIF-1_CTAD"/>
</dbReference>
<proteinExistence type="evidence at transcript level"/>
<dbReference type="InterPro" id="IPR036638">
    <property type="entry name" value="HLH_DNA-bd_sf"/>
</dbReference>
<evidence type="ECO:0000256" key="7">
    <source>
        <dbReference type="ARBA" id="ARBA00023015"/>
    </source>
</evidence>
<dbReference type="Gene3D" id="4.10.280.10">
    <property type="entry name" value="Helix-loop-helix DNA-binding domain"/>
    <property type="match status" value="1"/>
</dbReference>
<dbReference type="CDD" id="cd00130">
    <property type="entry name" value="PAS"/>
    <property type="match status" value="2"/>
</dbReference>
<evidence type="ECO:0000256" key="4">
    <source>
        <dbReference type="ARBA" id="ARBA00022490"/>
    </source>
</evidence>
<dbReference type="EMBL" id="KP696483">
    <property type="protein sequence ID" value="ALS35221.1"/>
    <property type="molecule type" value="mRNA"/>
</dbReference>
<dbReference type="InterPro" id="IPR001610">
    <property type="entry name" value="PAC"/>
</dbReference>
<feature type="domain" description="PAS" evidence="15">
    <location>
        <begin position="256"/>
        <end position="307"/>
    </location>
</feature>
<dbReference type="InterPro" id="IPR000014">
    <property type="entry name" value="PAS"/>
</dbReference>
<dbReference type="AlphaFoldDB" id="A0A1L2BLP4"/>
<dbReference type="FunFam" id="4.10.280.10:FF:000076">
    <property type="entry name" value="hypoxia-inducible factor 3-alpha isoform X1"/>
    <property type="match status" value="1"/>
</dbReference>
<name>A0A1L2BLP4_9SAUR</name>
<keyword evidence="12" id="KW-0379">Hydroxylation</keyword>
<dbReference type="FunFam" id="3.30.450.20:FF:000015">
    <property type="entry name" value="Hypoxia-inducible factor 1-alpha isoform 1"/>
    <property type="match status" value="1"/>
</dbReference>
<keyword evidence="10" id="KW-0804">Transcription</keyword>
<dbReference type="PRINTS" id="PR01080">
    <property type="entry name" value="HYPOXIAIF1A"/>
</dbReference>
<dbReference type="Pfam" id="PF11413">
    <property type="entry name" value="HIF-1"/>
    <property type="match status" value="1"/>
</dbReference>
<dbReference type="GO" id="GO:0005737">
    <property type="term" value="C:cytoplasm"/>
    <property type="evidence" value="ECO:0007669"/>
    <property type="project" value="UniProtKB-SubCell"/>
</dbReference>
<evidence type="ECO:0000259" key="15">
    <source>
        <dbReference type="PROSITE" id="PS50112"/>
    </source>
</evidence>
<dbReference type="InterPro" id="IPR021537">
    <property type="entry name" value="HIF_alpha-like"/>
</dbReference>
<evidence type="ECO:0000256" key="9">
    <source>
        <dbReference type="ARBA" id="ARBA00023159"/>
    </source>
</evidence>
<dbReference type="SUPFAM" id="SSF47459">
    <property type="entry name" value="HLH, helix-loop-helix DNA-binding domain"/>
    <property type="match status" value="1"/>
</dbReference>
<dbReference type="Pfam" id="PF08447">
    <property type="entry name" value="PAS_3"/>
    <property type="match status" value="1"/>
</dbReference>
<dbReference type="InterPro" id="IPR013767">
    <property type="entry name" value="PAS_fold"/>
</dbReference>
<reference evidence="17" key="1">
    <citation type="submission" date="2015-01" db="EMBL/GenBank/DDBJ databases">
        <title>Association of the hypoxia-inducible factor and vascular endothelial growth factor-A gene with high-altitude adaptation in Phrynocephalus erythrurus.</title>
        <authorList>
            <person name="Xin Y."/>
            <person name="Chen Q."/>
        </authorList>
    </citation>
    <scope>NUCLEOTIDE SEQUENCE</scope>
</reference>
<evidence type="ECO:0000256" key="5">
    <source>
        <dbReference type="ARBA" id="ARBA00022737"/>
    </source>
</evidence>
<keyword evidence="4" id="KW-0963">Cytoplasm</keyword>
<keyword evidence="9" id="KW-0010">Activator</keyword>
<feature type="modified residue" description="(3S)-3-hydroxyasparagine" evidence="13">
    <location>
        <position position="802"/>
    </location>
</feature>
<dbReference type="CDD" id="cd19727">
    <property type="entry name" value="bHLH-PAS_HIF1a_PASD8"/>
    <property type="match status" value="1"/>
</dbReference>
<evidence type="ECO:0000256" key="2">
    <source>
        <dbReference type="ARBA" id="ARBA00004496"/>
    </source>
</evidence>
<dbReference type="GO" id="GO:0005634">
    <property type="term" value="C:nucleus"/>
    <property type="evidence" value="ECO:0007669"/>
    <property type="project" value="UniProtKB-SubCell"/>
</dbReference>
<feature type="domain" description="PAS" evidence="15">
    <location>
        <begin position="89"/>
        <end position="157"/>
    </location>
</feature>
<dbReference type="PROSITE" id="PS50112">
    <property type="entry name" value="PAS"/>
    <property type="match status" value="2"/>
</dbReference>
<feature type="modified residue" description="4-hydroxyproline" evidence="13">
    <location>
        <position position="572"/>
    </location>
</feature>
<evidence type="ECO:0000256" key="11">
    <source>
        <dbReference type="ARBA" id="ARBA00023242"/>
    </source>
</evidence>
<dbReference type="PANTHER" id="PTHR23043:SF7">
    <property type="entry name" value="HYPOXIA-INDUCIBLE FACTOR 1-ALPHA"/>
    <property type="match status" value="1"/>
</dbReference>
<organism evidence="17">
    <name type="scientific">Phrynocephalus erythrurus</name>
    <dbReference type="NCBI Taxonomy" id="500582"/>
    <lineage>
        <taxon>Eukaryota</taxon>
        <taxon>Metazoa</taxon>
        <taxon>Chordata</taxon>
        <taxon>Craniata</taxon>
        <taxon>Vertebrata</taxon>
        <taxon>Euteleostomi</taxon>
        <taxon>Lepidosauria</taxon>
        <taxon>Squamata</taxon>
        <taxon>Bifurcata</taxon>
        <taxon>Unidentata</taxon>
        <taxon>Episquamata</taxon>
        <taxon>Toxicofera</taxon>
        <taxon>Iguania</taxon>
        <taxon>Acrodonta</taxon>
        <taxon>Agamidae</taxon>
        <taxon>Agaminae</taxon>
        <taxon>Phrynocephalus</taxon>
    </lineage>
</organism>
<feature type="region of interest" description="Disordered" evidence="14">
    <location>
        <begin position="589"/>
        <end position="623"/>
    </location>
</feature>
<feature type="modified residue" description="4-hydroxyproline" evidence="13">
    <location>
        <position position="411"/>
    </location>
</feature>
<feature type="compositionally biased region" description="Basic and acidic residues" evidence="14">
    <location>
        <begin position="21"/>
        <end position="35"/>
    </location>
</feature>
<dbReference type="SMART" id="SM00091">
    <property type="entry name" value="PAS"/>
    <property type="match status" value="2"/>
</dbReference>
<feature type="region of interest" description="Disordered" evidence="14">
    <location>
        <begin position="1"/>
        <end position="35"/>
    </location>
</feature>
<dbReference type="InterPro" id="IPR011598">
    <property type="entry name" value="bHLH_dom"/>
</dbReference>
<keyword evidence="6" id="KW-0832">Ubl conjugation</keyword>
<dbReference type="GO" id="GO:0046983">
    <property type="term" value="F:protein dimerization activity"/>
    <property type="evidence" value="ECO:0007669"/>
    <property type="project" value="InterPro"/>
</dbReference>
<dbReference type="PROSITE" id="PS50888">
    <property type="entry name" value="BHLH"/>
    <property type="match status" value="1"/>
</dbReference>
<dbReference type="GO" id="GO:0071456">
    <property type="term" value="P:cellular response to hypoxia"/>
    <property type="evidence" value="ECO:0007669"/>
    <property type="project" value="TreeGrafter"/>
</dbReference>
<dbReference type="PANTHER" id="PTHR23043">
    <property type="entry name" value="HYPOXIA-INDUCIBLE FACTOR 1 ALPHA"/>
    <property type="match status" value="1"/>
</dbReference>
<feature type="compositionally biased region" description="Low complexity" evidence="14">
    <location>
        <begin position="1"/>
        <end position="12"/>
    </location>
</feature>
<evidence type="ECO:0000256" key="10">
    <source>
        <dbReference type="ARBA" id="ARBA00023163"/>
    </source>
</evidence>
<evidence type="ECO:0000256" key="13">
    <source>
        <dbReference type="PIRSR" id="PIRSR621537-50"/>
    </source>
</evidence>
<dbReference type="Pfam" id="PF00989">
    <property type="entry name" value="PAS"/>
    <property type="match status" value="1"/>
</dbReference>
<feature type="region of interest" description="Disordered" evidence="14">
    <location>
        <begin position="646"/>
        <end position="701"/>
    </location>
</feature>
<evidence type="ECO:0000259" key="16">
    <source>
        <dbReference type="PROSITE" id="PS50888"/>
    </source>
</evidence>
<sequence length="825" mass="91863">MEPCAASSEESATGGSHEKKRISSERRKEKSRDAARCRRSKESEVFYELAHQLPLPHHVSAHLDKASIMRLTISYLRMRKVLDAGDLEAEAEMETQLNCFYLKALDGFVMVLSEDGDMIYMSENVNKCMGLTQFELTGHSVFDFTHPCDHEELREMLTHRNGPVKKGKEQNTERSFFLRMKCTLTSRGRTVNIKSATWKVLHCTGHIRVYDSCNNQTVCGYKKPPMTCLVLICEPIPHPSNIEVPLDSKTFLSRHSLDMKFSYCDERITELIGYDPEELLGRSIYEYYHALDSDHLTKTHHDMFAKGQVTTGQYRMLAKQGGYVWVETQATVIYNNKNSQPQCIVCVNYVLSGIVQGDLIFSLQQTECMLKPVDSPEMGVIKVLDKNQLEDSNSLFEKLKKEPDALTYLAPAAGDTIIALDFGSDETDEQQFDDVPLYNDVMLPSSSEKLQSINLAMSPLPASEATKPLRSNADPALNREVVSKLEPSTEPLDLAFSIRRTQDQPATPSDRSTSQSSPEPNSPPNDYCFDVDNEMASEFKLELVEKLFAIDPESKNPFSMQETDLDLEMLAPYIPMDDDFQLRSFDQISPLETSSPSSGAKSSTGVSDFPPPTMPPPATDKIKPMTIKHEDDSKILIAPLCITTIEDPSNPTPPYTEHPGRTLSPAPVQPGEGTIEQKEKPNPAMPNLLTVTLGKSKPPSAKEEINPKIIALHNIQRKRKMEQEGLLFQAVGIGTLLSQSGAPGTDVSLAWKRVKGCKPSGQNEIAEKTVILLPSDIASKLLGQSMDKKGLPQLTSYDCEVNAPIQGNRNLLQGEELLKALDQVN</sequence>
<gene>
    <name evidence="17" type="primary">HIF1a</name>
</gene>
<dbReference type="GO" id="GO:0000981">
    <property type="term" value="F:DNA-binding transcription factor activity, RNA polymerase II-specific"/>
    <property type="evidence" value="ECO:0007669"/>
    <property type="project" value="TreeGrafter"/>
</dbReference>
<feature type="domain" description="BHLH" evidence="16">
    <location>
        <begin position="26"/>
        <end position="79"/>
    </location>
</feature>
<dbReference type="Gene3D" id="3.30.450.20">
    <property type="entry name" value="PAS domain"/>
    <property type="match status" value="2"/>
</dbReference>
<dbReference type="SMART" id="SM00086">
    <property type="entry name" value="PAC"/>
    <property type="match status" value="1"/>
</dbReference>
<keyword evidence="5" id="KW-0677">Repeat</keyword>
<keyword evidence="7" id="KW-0805">Transcription regulation</keyword>
<dbReference type="InterPro" id="IPR013655">
    <property type="entry name" value="PAS_fold_3"/>
</dbReference>
<comment type="subcellular location">
    <subcellularLocation>
        <location evidence="2">Cytoplasm</location>
    </subcellularLocation>
    <subcellularLocation>
        <location evidence="1">Nucleus</location>
    </subcellularLocation>
</comment>
<dbReference type="Pfam" id="PF08778">
    <property type="entry name" value="HIF-1a_CTAD"/>
    <property type="match status" value="1"/>
</dbReference>
<protein>
    <recommendedName>
        <fullName evidence="3">Hypoxia-inducible factor 1-alpha</fullName>
    </recommendedName>
</protein>
<feature type="compositionally biased region" description="Low complexity" evidence="14">
    <location>
        <begin position="593"/>
        <end position="607"/>
    </location>
</feature>
<feature type="compositionally biased region" description="Pro residues" evidence="14">
    <location>
        <begin position="609"/>
        <end position="618"/>
    </location>
</feature>
<dbReference type="NCBIfam" id="TIGR00229">
    <property type="entry name" value="sensory_box"/>
    <property type="match status" value="2"/>
</dbReference>
<evidence type="ECO:0000256" key="14">
    <source>
        <dbReference type="SAM" id="MobiDB-lite"/>
    </source>
</evidence>
<evidence type="ECO:0000256" key="12">
    <source>
        <dbReference type="ARBA" id="ARBA00023278"/>
    </source>
</evidence>
<dbReference type="InterPro" id="IPR035965">
    <property type="entry name" value="PAS-like_dom_sf"/>
</dbReference>
<evidence type="ECO:0000256" key="8">
    <source>
        <dbReference type="ARBA" id="ARBA00023125"/>
    </source>
</evidence>
<keyword evidence="8" id="KW-0238">DNA-binding</keyword>
<dbReference type="SMART" id="SM00353">
    <property type="entry name" value="HLH"/>
    <property type="match status" value="1"/>
</dbReference>